<comment type="caution">
    <text evidence="1">The sequence shown here is derived from an EMBL/GenBank/DDBJ whole genome shotgun (WGS) entry which is preliminary data.</text>
</comment>
<proteinExistence type="predicted"/>
<evidence type="ECO:0000313" key="2">
    <source>
        <dbReference type="Proteomes" id="UP000306954"/>
    </source>
</evidence>
<dbReference type="AlphaFoldDB" id="A0A4T0HET4"/>
<evidence type="ECO:0000313" key="1">
    <source>
        <dbReference type="EMBL" id="TIB14266.1"/>
    </source>
</evidence>
<accession>A0A4T0HET4</accession>
<name>A0A4T0HET4_WALIC</name>
<sequence>MRFDDLRLLSSWLQQHTEIWPLPVKSGVELCNATLTLTLDCVELFKLSIEAVSSGTYPYQLAAQLDDPRARLDLLRFIDNGKYESVEIHTTHNPHSSQYGFDATRALMRQLQLLSYNTFNLESQTTLTKSIYHSLQNVFMSCLYDKIQPRIIIMLIDMVGNIRQQTLHQLNSLNHKGQLIGFESLFASTVVRSLIWLLIHPQSPACIQITIVKMVLDLLNTQDNSVAMSIFKEIITPIYNFASEQRTGNCQCISSLFALLSISALNVEPTRSSQISILVLLAPLSGSKSTITQDVFSEAIKNTLDTIFERTWQVFIKG</sequence>
<protein>
    <submittedName>
        <fullName evidence="1">Uncharacterized protein</fullName>
    </submittedName>
</protein>
<dbReference type="EMBL" id="SPOF01000011">
    <property type="protein sequence ID" value="TIB14266.1"/>
    <property type="molecule type" value="Genomic_DNA"/>
</dbReference>
<dbReference type="Proteomes" id="UP000306954">
    <property type="component" value="Unassembled WGS sequence"/>
</dbReference>
<gene>
    <name evidence="1" type="ORF">E3P90_01359</name>
</gene>
<organism evidence="1 2">
    <name type="scientific">Wallemia ichthyophaga</name>
    <dbReference type="NCBI Taxonomy" id="245174"/>
    <lineage>
        <taxon>Eukaryota</taxon>
        <taxon>Fungi</taxon>
        <taxon>Dikarya</taxon>
        <taxon>Basidiomycota</taxon>
        <taxon>Wallemiomycotina</taxon>
        <taxon>Wallemiomycetes</taxon>
        <taxon>Wallemiales</taxon>
        <taxon>Wallemiaceae</taxon>
        <taxon>Wallemia</taxon>
    </lineage>
</organism>
<reference evidence="1 2" key="1">
    <citation type="submission" date="2019-03" db="EMBL/GenBank/DDBJ databases">
        <title>Sequencing 23 genomes of Wallemia ichthyophaga.</title>
        <authorList>
            <person name="Gostincar C."/>
        </authorList>
    </citation>
    <scope>NUCLEOTIDE SEQUENCE [LARGE SCALE GENOMIC DNA]</scope>
    <source>
        <strain evidence="1 2">EXF-8621</strain>
    </source>
</reference>